<dbReference type="WBParaSite" id="scaffold2842_cov158.g5532">
    <property type="protein sequence ID" value="scaffold2842_cov158.g5532"/>
    <property type="gene ID" value="scaffold2842_cov158.g5532"/>
</dbReference>
<accession>A0A915M2M9</accession>
<name>A0A915M2M9_MELJA</name>
<keyword evidence="1" id="KW-1185">Reference proteome</keyword>
<reference evidence="2" key="1">
    <citation type="submission" date="2022-11" db="UniProtKB">
        <authorList>
            <consortium name="WormBaseParasite"/>
        </authorList>
    </citation>
    <scope>IDENTIFICATION</scope>
</reference>
<evidence type="ECO:0000313" key="2">
    <source>
        <dbReference type="WBParaSite" id="scaffold2842_cov158.g5532"/>
    </source>
</evidence>
<protein>
    <submittedName>
        <fullName evidence="2">Uncharacterized protein</fullName>
    </submittedName>
</protein>
<dbReference type="AlphaFoldDB" id="A0A915M2M9"/>
<evidence type="ECO:0000313" key="1">
    <source>
        <dbReference type="Proteomes" id="UP000887561"/>
    </source>
</evidence>
<dbReference type="Proteomes" id="UP000887561">
    <property type="component" value="Unplaced"/>
</dbReference>
<organism evidence="1 2">
    <name type="scientific">Meloidogyne javanica</name>
    <name type="common">Root-knot nematode worm</name>
    <dbReference type="NCBI Taxonomy" id="6303"/>
    <lineage>
        <taxon>Eukaryota</taxon>
        <taxon>Metazoa</taxon>
        <taxon>Ecdysozoa</taxon>
        <taxon>Nematoda</taxon>
        <taxon>Chromadorea</taxon>
        <taxon>Rhabditida</taxon>
        <taxon>Tylenchina</taxon>
        <taxon>Tylenchomorpha</taxon>
        <taxon>Tylenchoidea</taxon>
        <taxon>Meloidogynidae</taxon>
        <taxon>Meloidogyninae</taxon>
        <taxon>Meloidogyne</taxon>
        <taxon>Meloidogyne incognita group</taxon>
    </lineage>
</organism>
<proteinExistence type="predicted"/>
<sequence length="97" mass="10918">MDLSLIKIIETLNFDAVQESITSLKDKGTDLERIKSSIERVLRTKALEFGRSDIPVADVEAFVKFVIGLAEKDIGVSKENDKDNSIFLFLGDFFESF</sequence>